<name>A0AAV4A9C9_9GAST</name>
<evidence type="ECO:0000313" key="6">
    <source>
        <dbReference type="Proteomes" id="UP000735302"/>
    </source>
</evidence>
<dbReference type="SUPFAM" id="SSF49899">
    <property type="entry name" value="Concanavalin A-like lectins/glucanases"/>
    <property type="match status" value="2"/>
</dbReference>
<dbReference type="InterPro" id="IPR044156">
    <property type="entry name" value="Galectin-like"/>
</dbReference>
<reference evidence="5 6" key="1">
    <citation type="journal article" date="2021" name="Elife">
        <title>Chloroplast acquisition without the gene transfer in kleptoplastic sea slugs, Plakobranchus ocellatus.</title>
        <authorList>
            <person name="Maeda T."/>
            <person name="Takahashi S."/>
            <person name="Yoshida T."/>
            <person name="Shimamura S."/>
            <person name="Takaki Y."/>
            <person name="Nagai Y."/>
            <person name="Toyoda A."/>
            <person name="Suzuki Y."/>
            <person name="Arimoto A."/>
            <person name="Ishii H."/>
            <person name="Satoh N."/>
            <person name="Nishiyama T."/>
            <person name="Hasebe M."/>
            <person name="Maruyama T."/>
            <person name="Minagawa J."/>
            <person name="Obokata J."/>
            <person name="Shigenobu S."/>
        </authorList>
    </citation>
    <scope>NUCLEOTIDE SEQUENCE [LARGE SCALE GENOMIC DNA]</scope>
</reference>
<dbReference type="PANTHER" id="PTHR11346">
    <property type="entry name" value="GALECTIN"/>
    <property type="match status" value="1"/>
</dbReference>
<evidence type="ECO:0000256" key="2">
    <source>
        <dbReference type="ARBA" id="ARBA00022737"/>
    </source>
</evidence>
<keyword evidence="6" id="KW-1185">Reference proteome</keyword>
<dbReference type="SMART" id="SM00908">
    <property type="entry name" value="Gal-bind_lectin"/>
    <property type="match status" value="2"/>
</dbReference>
<dbReference type="PANTHER" id="PTHR11346:SF176">
    <property type="entry name" value="32 KDA BETA-GALACTOSIDE-BINDING LECTIN LEC-3"/>
    <property type="match status" value="1"/>
</dbReference>
<gene>
    <name evidence="5" type="ORF">PoB_003140100</name>
</gene>
<evidence type="ECO:0000259" key="4">
    <source>
        <dbReference type="PROSITE" id="PS51304"/>
    </source>
</evidence>
<feature type="domain" description="Galectin" evidence="4">
    <location>
        <begin position="9"/>
        <end position="140"/>
    </location>
</feature>
<dbReference type="Pfam" id="PF00337">
    <property type="entry name" value="Gal-bind_lectin"/>
    <property type="match status" value="2"/>
</dbReference>
<organism evidence="5 6">
    <name type="scientific">Plakobranchus ocellatus</name>
    <dbReference type="NCBI Taxonomy" id="259542"/>
    <lineage>
        <taxon>Eukaryota</taxon>
        <taxon>Metazoa</taxon>
        <taxon>Spiralia</taxon>
        <taxon>Lophotrochozoa</taxon>
        <taxon>Mollusca</taxon>
        <taxon>Gastropoda</taxon>
        <taxon>Heterobranchia</taxon>
        <taxon>Euthyneura</taxon>
        <taxon>Panpulmonata</taxon>
        <taxon>Sacoglossa</taxon>
        <taxon>Placobranchoidea</taxon>
        <taxon>Plakobranchidae</taxon>
        <taxon>Plakobranchus</taxon>
    </lineage>
</organism>
<dbReference type="GO" id="GO:0030246">
    <property type="term" value="F:carbohydrate binding"/>
    <property type="evidence" value="ECO:0007669"/>
    <property type="project" value="UniProtKB-UniRule"/>
</dbReference>
<dbReference type="InterPro" id="IPR013320">
    <property type="entry name" value="ConA-like_dom_sf"/>
</dbReference>
<dbReference type="InterPro" id="IPR001079">
    <property type="entry name" value="Galectin_CRD"/>
</dbReference>
<accession>A0AAV4A9C9</accession>
<protein>
    <recommendedName>
        <fullName evidence="3">Galectin</fullName>
    </recommendedName>
</protein>
<keyword evidence="1 3" id="KW-0430">Lectin</keyword>
<sequence>MGNNIIVPYSSFIQGGVRDGTDVVISGRPSHNFNSFSINLCSGPNIDQGDVALHFNPRFNQGTVVRNHKQGNAWGAEETAGGMPFRRGHVFTMHMEVKNHGYKILVNNRHFCDFTHRMPKESVQYLYIVGDVTINFIQFRGGAGPQYPAGAIPPPSGPGYPAGAIPPPSGPGYPAGAVPGYPPAGAVPPYPGAVAGPIFNPMVPVNTPIQGGFYPGKIIYITGTPRPGASRFQVNLACGFMESSDLALHFDVRFQYGSDFNVVVRTHRTGGQYGAEEKQASYFPFFAGANFEMMLLCEQHCIKVAVNNQHFIEFNHRIQPIQRIDHVQIHGDVSISQIRFQ</sequence>
<dbReference type="Gene3D" id="2.60.120.200">
    <property type="match status" value="2"/>
</dbReference>
<dbReference type="SMART" id="SM00276">
    <property type="entry name" value="GLECT"/>
    <property type="match status" value="2"/>
</dbReference>
<dbReference type="FunFam" id="2.60.120.200:FF:000124">
    <property type="entry name" value="Galectin-4"/>
    <property type="match status" value="2"/>
</dbReference>
<evidence type="ECO:0000313" key="5">
    <source>
        <dbReference type="EMBL" id="GFO04896.1"/>
    </source>
</evidence>
<dbReference type="CDD" id="cd00070">
    <property type="entry name" value="GLECT"/>
    <property type="match status" value="2"/>
</dbReference>
<dbReference type="PROSITE" id="PS51304">
    <property type="entry name" value="GALECTIN"/>
    <property type="match status" value="2"/>
</dbReference>
<dbReference type="GO" id="GO:0016936">
    <property type="term" value="F:galactoside binding"/>
    <property type="evidence" value="ECO:0007669"/>
    <property type="project" value="TreeGrafter"/>
</dbReference>
<keyword evidence="2" id="KW-0677">Repeat</keyword>
<dbReference type="Proteomes" id="UP000735302">
    <property type="component" value="Unassembled WGS sequence"/>
</dbReference>
<comment type="caution">
    <text evidence="5">The sequence shown here is derived from an EMBL/GenBank/DDBJ whole genome shotgun (WGS) entry which is preliminary data.</text>
</comment>
<feature type="domain" description="Galectin" evidence="4">
    <location>
        <begin position="205"/>
        <end position="341"/>
    </location>
</feature>
<evidence type="ECO:0000256" key="3">
    <source>
        <dbReference type="RuleBase" id="RU102079"/>
    </source>
</evidence>
<proteinExistence type="predicted"/>
<evidence type="ECO:0000256" key="1">
    <source>
        <dbReference type="ARBA" id="ARBA00022734"/>
    </source>
</evidence>
<dbReference type="AlphaFoldDB" id="A0AAV4A9C9"/>
<dbReference type="EMBL" id="BLXT01003742">
    <property type="protein sequence ID" value="GFO04896.1"/>
    <property type="molecule type" value="Genomic_DNA"/>
</dbReference>